<dbReference type="Gene3D" id="1.10.10.10">
    <property type="entry name" value="Winged helix-like DNA-binding domain superfamily/Winged helix DNA-binding domain"/>
    <property type="match status" value="1"/>
</dbReference>
<gene>
    <name evidence="2" type="ORF">OCS65_07945</name>
</gene>
<dbReference type="InterPro" id="IPR005158">
    <property type="entry name" value="BTAD"/>
</dbReference>
<dbReference type="InterPro" id="IPR051677">
    <property type="entry name" value="AfsR-DnrI-RedD_regulator"/>
</dbReference>
<organism evidence="2 3">
    <name type="scientific">Rhodococcus aetherivorans</name>
    <dbReference type="NCBI Taxonomy" id="191292"/>
    <lineage>
        <taxon>Bacteria</taxon>
        <taxon>Bacillati</taxon>
        <taxon>Actinomycetota</taxon>
        <taxon>Actinomycetes</taxon>
        <taxon>Mycobacteriales</taxon>
        <taxon>Nocardiaceae</taxon>
        <taxon>Rhodococcus</taxon>
    </lineage>
</organism>
<reference evidence="2" key="1">
    <citation type="submission" date="2022-09" db="EMBL/GenBank/DDBJ databases">
        <title>The genome sequence of Rhodococcus aetherivorans N1.</title>
        <authorList>
            <person name="Jiang W."/>
        </authorList>
    </citation>
    <scope>NUCLEOTIDE SEQUENCE</scope>
    <source>
        <strain evidence="2">N1</strain>
    </source>
</reference>
<feature type="domain" description="Bacterial transcriptional activator" evidence="1">
    <location>
        <begin position="740"/>
        <end position="869"/>
    </location>
</feature>
<dbReference type="Pfam" id="PF03704">
    <property type="entry name" value="BTAD"/>
    <property type="match status" value="1"/>
</dbReference>
<dbReference type="Gene3D" id="1.25.40.10">
    <property type="entry name" value="Tetratricopeptide repeat domain"/>
    <property type="match status" value="1"/>
</dbReference>
<dbReference type="InterPro" id="IPR059106">
    <property type="entry name" value="WHD_MalT"/>
</dbReference>
<dbReference type="PANTHER" id="PTHR35807">
    <property type="entry name" value="TRANSCRIPTIONAL REGULATOR REDD-RELATED"/>
    <property type="match status" value="1"/>
</dbReference>
<evidence type="ECO:0000313" key="2">
    <source>
        <dbReference type="EMBL" id="UYF95677.1"/>
    </source>
</evidence>
<evidence type="ECO:0000313" key="3">
    <source>
        <dbReference type="Proteomes" id="UP001163947"/>
    </source>
</evidence>
<dbReference type="EMBL" id="CP106982">
    <property type="protein sequence ID" value="UYF95677.1"/>
    <property type="molecule type" value="Genomic_DNA"/>
</dbReference>
<dbReference type="AlphaFoldDB" id="A0AA46PRC4"/>
<dbReference type="GO" id="GO:0006355">
    <property type="term" value="P:regulation of DNA-templated transcription"/>
    <property type="evidence" value="ECO:0007669"/>
    <property type="project" value="InterPro"/>
</dbReference>
<protein>
    <submittedName>
        <fullName evidence="2">Transcriptional regulator</fullName>
    </submittedName>
</protein>
<dbReference type="Pfam" id="PF25873">
    <property type="entry name" value="WHD_MalT"/>
    <property type="match status" value="1"/>
</dbReference>
<dbReference type="GO" id="GO:0003677">
    <property type="term" value="F:DNA binding"/>
    <property type="evidence" value="ECO:0007669"/>
    <property type="project" value="InterPro"/>
</dbReference>
<dbReference type="InterPro" id="IPR036388">
    <property type="entry name" value="WH-like_DNA-bd_sf"/>
</dbReference>
<dbReference type="SUPFAM" id="SSF46894">
    <property type="entry name" value="C-terminal effector domain of the bipartite response regulators"/>
    <property type="match status" value="1"/>
</dbReference>
<accession>A0AA46PRC4</accession>
<sequence>MTEDDSTEHAFGKYLCAAAREMGVALDPETNSIDAVLGELDKIGDVDALLIIDDAHEIADSGAETALGRFVALRPPRLRIILGTRRTLEINLPRLVVSGEARVIDQDQLRFRSWEVEELFATFYGEPLSPEPAARLTRRTGGWAAGLQLFHLATSKLADCDRQRAVGHLTGHSRLVRAYLARNVLAELPADQRWFMTHTASLELMTPALCDTLLGISDSGRILQQLTEHQLFTECDDVGRTFRYHEVLRTYLELALLEANGERETKAWYLRTARVLEEAGEHRHAAHAYAKASDWAAVSRLVRHAASCTVPIGNDDPLITCSEWQTDPWLALALARLRVREGAIAEAEQVYRAARELLDDPEFVARCESERRELLAWLPGASVDARLLQHWLGPLRAALRAPNTGRAATEPGAPKARFVEGMCALSAGDIASAREAMVEAQAADEPIAAISSRLVVTIVDALRGAMPDPAVVNDLASRCYREGLLWLERVCRGLQELVLMRDLPAEWRADICEEMLVECEKVDDHWGAGLLTFGLALVALHRRDPTAFDRFEDAARRFERLNAPVLVVWSRVLGLNPAAPDIVARSKQAAAAAHGVGLHRAEMMALSYATGYDKSRSPTLKELAPMTAHQTDPIRGAVLPAIGIFCFGGYRLEAFGQIVDLTGLRPQARILLHLLSMTPNLDYHREVLEDALWPGAAHEVACHRLQVAVSSVRGLLGEYGMTLQRSDESYRLATPGYVFSDVVEFERALSNAAARTDPEAARDRVASLEYALTLYTGDLLQEDGPAEFVASERHRLRSAAASAAVALAEDYVALGDSVKADIAAHRAVDLNPYQDRPWWIMVDIREKAGDMSAAEQVRLDHRRVQEELGLVES</sequence>
<dbReference type="InterPro" id="IPR011990">
    <property type="entry name" value="TPR-like_helical_dom_sf"/>
</dbReference>
<dbReference type="SMART" id="SM01043">
    <property type="entry name" value="BTAD"/>
    <property type="match status" value="1"/>
</dbReference>
<proteinExistence type="predicted"/>
<dbReference type="Proteomes" id="UP001163947">
    <property type="component" value="Chromosome"/>
</dbReference>
<dbReference type="InterPro" id="IPR016032">
    <property type="entry name" value="Sig_transdc_resp-reg_C-effctor"/>
</dbReference>
<evidence type="ECO:0000259" key="1">
    <source>
        <dbReference type="SMART" id="SM01043"/>
    </source>
</evidence>
<dbReference type="SUPFAM" id="SSF48452">
    <property type="entry name" value="TPR-like"/>
    <property type="match status" value="1"/>
</dbReference>
<name>A0AA46PRC4_9NOCA</name>